<sequence>MEGAAQKSGAFSALDETQFYESNDRNSESTMTSYGGPLGASEASVTPRAAPASDLTTSTSGRVEGTKPSGGSSQSAALLEITVSDPVKQGDGVQAYVSYRVSTKTSLPQYRFPQFSVIRRFSDFIWLHDRLAEKNYGTIIPPLPEKNAMEKFRFSADFIEQRRRALDVFINRVAAHQMLRHSSDLQLFLEANEDVWAVETSRTATETTSMLKKKPRDFLNMFKSVQSSVTNVVLGKEAPEVVKDEEYESLKQYVLALEGHLAEARKQSERLVRRHKELATALGDFGEAVIHLGSCEGGRLGAAFTELGNRSDVLSTKSEKQAADLTLSFEQPLREYVRMVHSIKHVMADRAQALQSHQSLLAELEAKKQKLARVRSAQPAAPATKLAEVEREIQEGERKADVAKEKYNLIVERMRGEMARFQEEKTRDLGQVMRDFAASQARLANDTADVWRTLLPVIDAAKPAVATNAGAAAS</sequence>
<dbReference type="InterPro" id="IPR027267">
    <property type="entry name" value="AH/BAR_dom_sf"/>
</dbReference>
<dbReference type="Pfam" id="PF09325">
    <property type="entry name" value="Vps5"/>
    <property type="match status" value="1"/>
</dbReference>
<keyword evidence="1" id="KW-0175">Coiled coil</keyword>
<dbReference type="OMA" id="LWETFLM"/>
<evidence type="ECO:0000256" key="2">
    <source>
        <dbReference type="SAM" id="MobiDB-lite"/>
    </source>
</evidence>
<dbReference type="Proteomes" id="UP000054558">
    <property type="component" value="Unassembled WGS sequence"/>
</dbReference>
<accession>A0A1Y1HUS7</accession>
<dbReference type="PANTHER" id="PTHR10555">
    <property type="entry name" value="SORTING NEXIN"/>
    <property type="match status" value="1"/>
</dbReference>
<dbReference type="OrthoDB" id="5227681at2759"/>
<dbReference type="Gene3D" id="3.30.1520.10">
    <property type="entry name" value="Phox-like domain"/>
    <property type="match status" value="1"/>
</dbReference>
<evidence type="ECO:0000313" key="5">
    <source>
        <dbReference type="Proteomes" id="UP000054558"/>
    </source>
</evidence>
<dbReference type="EMBL" id="DF237058">
    <property type="protein sequence ID" value="GAQ82374.1"/>
    <property type="molecule type" value="Genomic_DNA"/>
</dbReference>
<organism evidence="4 5">
    <name type="scientific">Klebsormidium nitens</name>
    <name type="common">Green alga</name>
    <name type="synonym">Ulothrix nitens</name>
    <dbReference type="NCBI Taxonomy" id="105231"/>
    <lineage>
        <taxon>Eukaryota</taxon>
        <taxon>Viridiplantae</taxon>
        <taxon>Streptophyta</taxon>
        <taxon>Klebsormidiophyceae</taxon>
        <taxon>Klebsormidiales</taxon>
        <taxon>Klebsormidiaceae</taxon>
        <taxon>Klebsormidium</taxon>
    </lineage>
</organism>
<dbReference type="GO" id="GO:0035091">
    <property type="term" value="F:phosphatidylinositol binding"/>
    <property type="evidence" value="ECO:0000318"/>
    <property type="project" value="GO_Central"/>
</dbReference>
<dbReference type="AlphaFoldDB" id="A0A1Y1HUS7"/>
<dbReference type="Pfam" id="PF00787">
    <property type="entry name" value="PX"/>
    <property type="match status" value="1"/>
</dbReference>
<dbReference type="SUPFAM" id="SSF103657">
    <property type="entry name" value="BAR/IMD domain-like"/>
    <property type="match status" value="1"/>
</dbReference>
<dbReference type="InterPro" id="IPR015404">
    <property type="entry name" value="Vps5_C"/>
</dbReference>
<reference evidence="4 5" key="1">
    <citation type="journal article" date="2014" name="Nat. Commun.">
        <title>Klebsormidium flaccidum genome reveals primary factors for plant terrestrial adaptation.</title>
        <authorList>
            <person name="Hori K."/>
            <person name="Maruyama F."/>
            <person name="Fujisawa T."/>
            <person name="Togashi T."/>
            <person name="Yamamoto N."/>
            <person name="Seo M."/>
            <person name="Sato S."/>
            <person name="Yamada T."/>
            <person name="Mori H."/>
            <person name="Tajima N."/>
            <person name="Moriyama T."/>
            <person name="Ikeuchi M."/>
            <person name="Watanabe M."/>
            <person name="Wada H."/>
            <person name="Kobayashi K."/>
            <person name="Saito M."/>
            <person name="Masuda T."/>
            <person name="Sasaki-Sekimoto Y."/>
            <person name="Mashiguchi K."/>
            <person name="Awai K."/>
            <person name="Shimojima M."/>
            <person name="Masuda S."/>
            <person name="Iwai M."/>
            <person name="Nobusawa T."/>
            <person name="Narise T."/>
            <person name="Kondo S."/>
            <person name="Saito H."/>
            <person name="Sato R."/>
            <person name="Murakawa M."/>
            <person name="Ihara Y."/>
            <person name="Oshima-Yamada Y."/>
            <person name="Ohtaka K."/>
            <person name="Satoh M."/>
            <person name="Sonobe K."/>
            <person name="Ishii M."/>
            <person name="Ohtani R."/>
            <person name="Kanamori-Sato M."/>
            <person name="Honoki R."/>
            <person name="Miyazaki D."/>
            <person name="Mochizuki H."/>
            <person name="Umetsu J."/>
            <person name="Higashi K."/>
            <person name="Shibata D."/>
            <person name="Kamiya Y."/>
            <person name="Sato N."/>
            <person name="Nakamura Y."/>
            <person name="Tabata S."/>
            <person name="Ida S."/>
            <person name="Kurokawa K."/>
            <person name="Ohta H."/>
        </authorList>
    </citation>
    <scope>NUCLEOTIDE SEQUENCE [LARGE SCALE GENOMIC DNA]</scope>
    <source>
        <strain evidence="4 5">NIES-2285</strain>
    </source>
</reference>
<dbReference type="GO" id="GO:0005768">
    <property type="term" value="C:endosome"/>
    <property type="evidence" value="ECO:0000318"/>
    <property type="project" value="GO_Central"/>
</dbReference>
<protein>
    <submittedName>
        <fullName evidence="4">SORTING NEXIN</fullName>
    </submittedName>
</protein>
<evidence type="ECO:0000256" key="1">
    <source>
        <dbReference type="SAM" id="Coils"/>
    </source>
</evidence>
<feature type="coiled-coil region" evidence="1">
    <location>
        <begin position="350"/>
        <end position="424"/>
    </location>
</feature>
<proteinExistence type="predicted"/>
<evidence type="ECO:0000313" key="4">
    <source>
        <dbReference type="EMBL" id="GAQ82374.1"/>
    </source>
</evidence>
<dbReference type="Gene3D" id="1.20.1270.60">
    <property type="entry name" value="Arfaptin homology (AH) domain/BAR domain"/>
    <property type="match status" value="1"/>
</dbReference>
<dbReference type="SUPFAM" id="SSF64268">
    <property type="entry name" value="PX domain"/>
    <property type="match status" value="1"/>
</dbReference>
<dbReference type="SMART" id="SM00312">
    <property type="entry name" value="PX"/>
    <property type="match status" value="1"/>
</dbReference>
<dbReference type="InterPro" id="IPR001683">
    <property type="entry name" value="PX_dom"/>
</dbReference>
<evidence type="ECO:0000259" key="3">
    <source>
        <dbReference type="PROSITE" id="PS50195"/>
    </source>
</evidence>
<gene>
    <name evidence="4" type="ORF">KFL_001090220</name>
</gene>
<feature type="domain" description="PX" evidence="3">
    <location>
        <begin position="77"/>
        <end position="195"/>
    </location>
</feature>
<dbReference type="InterPro" id="IPR036871">
    <property type="entry name" value="PX_dom_sf"/>
</dbReference>
<dbReference type="CDD" id="cd07596">
    <property type="entry name" value="BAR_SNX"/>
    <property type="match status" value="1"/>
</dbReference>
<keyword evidence="5" id="KW-1185">Reference proteome</keyword>
<dbReference type="PROSITE" id="PS50195">
    <property type="entry name" value="PX"/>
    <property type="match status" value="1"/>
</dbReference>
<dbReference type="STRING" id="105231.A0A1Y1HUS7"/>
<dbReference type="PANTHER" id="PTHR10555:SF170">
    <property type="entry name" value="FI18122P1"/>
    <property type="match status" value="1"/>
</dbReference>
<feature type="region of interest" description="Disordered" evidence="2">
    <location>
        <begin position="1"/>
        <end position="75"/>
    </location>
</feature>
<name>A0A1Y1HUS7_KLENI</name>
<dbReference type="CDD" id="cd06859">
    <property type="entry name" value="PX_SNX1_2_like"/>
    <property type="match status" value="1"/>
</dbReference>